<feature type="region of interest" description="Disordered" evidence="2">
    <location>
        <begin position="888"/>
        <end position="949"/>
    </location>
</feature>
<comment type="caution">
    <text evidence="3">The sequence shown here is derived from an EMBL/GenBank/DDBJ whole genome shotgun (WGS) entry which is preliminary data.</text>
</comment>
<feature type="compositionally biased region" description="Low complexity" evidence="2">
    <location>
        <begin position="764"/>
        <end position="853"/>
    </location>
</feature>
<accession>A0AAV2I561</accession>
<reference evidence="3 4" key="1">
    <citation type="submission" date="2024-04" db="EMBL/GenBank/DDBJ databases">
        <authorList>
            <consortium name="Genoscope - CEA"/>
            <person name="William W."/>
        </authorList>
    </citation>
    <scope>NUCLEOTIDE SEQUENCE [LARGE SCALE GENOMIC DNA]</scope>
</reference>
<gene>
    <name evidence="3" type="ORF">GSLYS_00014274001</name>
</gene>
<protein>
    <submittedName>
        <fullName evidence="3">Uncharacterized protein</fullName>
    </submittedName>
</protein>
<evidence type="ECO:0000313" key="3">
    <source>
        <dbReference type="EMBL" id="CAL1540625.1"/>
    </source>
</evidence>
<feature type="region of interest" description="Disordered" evidence="2">
    <location>
        <begin position="745"/>
        <end position="853"/>
    </location>
</feature>
<feature type="region of interest" description="Disordered" evidence="2">
    <location>
        <begin position="1011"/>
        <end position="1043"/>
    </location>
</feature>
<feature type="compositionally biased region" description="Polar residues" evidence="2">
    <location>
        <begin position="600"/>
        <end position="623"/>
    </location>
</feature>
<dbReference type="EMBL" id="CAXITT010000390">
    <property type="protein sequence ID" value="CAL1540625.1"/>
    <property type="molecule type" value="Genomic_DNA"/>
</dbReference>
<dbReference type="Proteomes" id="UP001497497">
    <property type="component" value="Unassembled WGS sequence"/>
</dbReference>
<name>A0AAV2I561_LYMST</name>
<feature type="coiled-coil region" evidence="1">
    <location>
        <begin position="423"/>
        <end position="455"/>
    </location>
</feature>
<proteinExistence type="predicted"/>
<keyword evidence="4" id="KW-1185">Reference proteome</keyword>
<feature type="compositionally biased region" description="Low complexity" evidence="2">
    <location>
        <begin position="915"/>
        <end position="932"/>
    </location>
</feature>
<feature type="region of interest" description="Disordered" evidence="2">
    <location>
        <begin position="598"/>
        <end position="626"/>
    </location>
</feature>
<sequence length="1119" mass="118507">MQFKQATFEVKTEPNGEVPAVPITRPISSSTTSLLVSPATYTSPNSLLVSSGSYSSNNSLLVSSGASMPVSLPLTTLGLKTVASVKPMIKEEPMTTTEISPPNSPLSFTGGTQGPRTPMTPEFDVKPSSTFSTKGPALGPQSLLKSSSFANGQLIINTNPISLTQGQTVVSMNADQTRPASVLPAEMMPMEVDSVSVDLNQGVDDMAFKAASMCHSLDSVGFKALIQPMSNNAYKAVSLSQGSLENNPVKINASLIDTNNIKTINLSPNFDGSTSVKTVSLSPNSDPATMKTVNLGTSSDMSAFKTLNLSPNADGTGFKAINVSPSSEGTSLLKTMKVPLPQLSPTHVSPVQFAAPLTHSLTSPTSLLQLQQLQQLQTLHHLQQQLLQQTQAHQQFQQQALQQSNQVSLTANDHVVLAQAKQIEELQRQLQESHLKLKLQQLQQQQMQLQQQQQQMWQVRIPSTFAQNSLLSKLSQDQLSLPQQIGQMLTAPVQQATLQPSTSVHPTSLFLNGHSLQQAAPSVQQSPPIVSSSSSINGVNVGSNDTNLLNMVTSGQPAVSLPYAIHINLTSSALPAQLQPITTSTSTKPLQLLTAVKSEPGTSHNMGPPSTSTVPKSQVSTGQAAVVPATPTSTALITGHSNGLISRAASLPSSPLVADQQQKMNIQRCTSNPYFSGPLKEPPRYDEAIKIKQQQTVPSLNNKLIICNTNVNNNLDKSIGLGQMEPQVKSQTMDDVLEILIRNGDLPPSAATEPLPTPKISQPSTLSHSSGQTTLSQSSGQTTLSHSSGQTTMSQSSGQTSLSQSSGQTTLSQSSGKTSLSQSSGQTLTLSQSISQPLSTSQPSSQPVSLPQSSIQLMTQSPSSGLMSNVSVTLSPDISLGQIHRTHLPTSTSNHQAASTSPRDQTLTSIHTNISSPPNADLSSSSSLNLNDGTSHSDGGELLDWGEMLPSPDLSAMDWSSEPGFGHLDLGDSSLNLESKRGDNPVDSRYSSLLHMDNMSPICRSGSRCELDNGSGLRTPSGHGSEPDLSALGLGGDLGDGVDPSSQMDMSDWLDVIMPNHHMSTHHPIAAPSSISFSADPILTPRTQQEVFDIFNFDDPDFGPSAMSWDKLAEQGTSS</sequence>
<organism evidence="3 4">
    <name type="scientific">Lymnaea stagnalis</name>
    <name type="common">Great pond snail</name>
    <name type="synonym">Helix stagnalis</name>
    <dbReference type="NCBI Taxonomy" id="6523"/>
    <lineage>
        <taxon>Eukaryota</taxon>
        <taxon>Metazoa</taxon>
        <taxon>Spiralia</taxon>
        <taxon>Lophotrochozoa</taxon>
        <taxon>Mollusca</taxon>
        <taxon>Gastropoda</taxon>
        <taxon>Heterobranchia</taxon>
        <taxon>Euthyneura</taxon>
        <taxon>Panpulmonata</taxon>
        <taxon>Hygrophila</taxon>
        <taxon>Lymnaeoidea</taxon>
        <taxon>Lymnaeidae</taxon>
        <taxon>Lymnaea</taxon>
    </lineage>
</organism>
<feature type="compositionally biased region" description="Polar residues" evidence="2">
    <location>
        <begin position="888"/>
        <end position="914"/>
    </location>
</feature>
<dbReference type="AlphaFoldDB" id="A0AAV2I561"/>
<evidence type="ECO:0000313" key="4">
    <source>
        <dbReference type="Proteomes" id="UP001497497"/>
    </source>
</evidence>
<evidence type="ECO:0000256" key="1">
    <source>
        <dbReference type="SAM" id="Coils"/>
    </source>
</evidence>
<evidence type="ECO:0000256" key="2">
    <source>
        <dbReference type="SAM" id="MobiDB-lite"/>
    </source>
</evidence>
<keyword evidence="1" id="KW-0175">Coiled coil</keyword>